<dbReference type="EMBL" id="JAFKCW010000007">
    <property type="protein sequence ID" value="MBN7803565.1"/>
    <property type="molecule type" value="Genomic_DNA"/>
</dbReference>
<reference evidence="1 2" key="1">
    <citation type="submission" date="2021-03" db="EMBL/GenBank/DDBJ databases">
        <title>novel species isolated from a fishpond in China.</title>
        <authorList>
            <person name="Lu H."/>
            <person name="Cai Z."/>
        </authorList>
    </citation>
    <scope>NUCLEOTIDE SEQUENCE [LARGE SCALE GENOMIC DNA]</scope>
    <source>
        <strain evidence="1 2">JCM 31546</strain>
    </source>
</reference>
<dbReference type="InterPro" id="IPR007139">
    <property type="entry name" value="DUF349"/>
</dbReference>
<name>A0ABS3BYY6_9BACT</name>
<proteinExistence type="predicted"/>
<comment type="caution">
    <text evidence="1">The sequence shown here is derived from an EMBL/GenBank/DDBJ whole genome shotgun (WGS) entry which is preliminary data.</text>
</comment>
<dbReference type="Proteomes" id="UP000664698">
    <property type="component" value="Unassembled WGS sequence"/>
</dbReference>
<keyword evidence="2" id="KW-1185">Reference proteome</keyword>
<gene>
    <name evidence="1" type="ORF">J0A67_22035</name>
</gene>
<evidence type="ECO:0000313" key="1">
    <source>
        <dbReference type="EMBL" id="MBN7803565.1"/>
    </source>
</evidence>
<organism evidence="1 2">
    <name type="scientific">Algoriphagus aestuariicola</name>
    <dbReference type="NCBI Taxonomy" id="1852016"/>
    <lineage>
        <taxon>Bacteria</taxon>
        <taxon>Pseudomonadati</taxon>
        <taxon>Bacteroidota</taxon>
        <taxon>Cytophagia</taxon>
        <taxon>Cytophagales</taxon>
        <taxon>Cyclobacteriaceae</taxon>
        <taxon>Algoriphagus</taxon>
    </lineage>
</organism>
<sequence length="416" mass="48966">MEHPYGYIKDNKVYLKGFLGREDREIGEVKEDEASTISYFEARFEQIKDKVAKLKSDIEENQNKGSFLMKLIHLRDSLYETDALGDFIPLIETLNEQESFLNEIIQANRSKNLEVKKALILEAEAMKNDTDWKNTAEFFKELKMRWIKTGPVEKEIHEEIEQEFNDSLQTFFENRRHFYEGLALQAEENIKVYEALVAQAREAHDLPDAKMAFDISKKIQKEWKEAGKVPAEKRQPLWDEFSKLNNRIFSRYKRTLNPGPSMHPREVMRKIETMVDELKKMAHQPTGYAITTRAKAIQEEWKKLPAHKPKEANLPARSYQFFMDIIFEKAFLEKLAHGKHPGFESMSLQEQNQIKSGILKDLLHRDQTELETMQNNSDNFRVQTPDFEMMMRKKLSGLKRKVDVKNYILKQLSPRI</sequence>
<protein>
    <submittedName>
        <fullName evidence="1">DUF349 domain-containing protein</fullName>
    </submittedName>
</protein>
<accession>A0ABS3BYY6</accession>
<evidence type="ECO:0000313" key="2">
    <source>
        <dbReference type="Proteomes" id="UP000664698"/>
    </source>
</evidence>
<dbReference type="Pfam" id="PF03993">
    <property type="entry name" value="DUF349"/>
    <property type="match status" value="2"/>
</dbReference>
<dbReference type="RefSeq" id="WP_206571567.1">
    <property type="nucleotide sequence ID" value="NZ_JAFKCW010000007.1"/>
</dbReference>